<dbReference type="RefSeq" id="XP_075091855.1">
    <property type="nucleotide sequence ID" value="XM_075235754.1"/>
</dbReference>
<protein>
    <submittedName>
        <fullName evidence="2">Peptidyl-prolyl cis-trans isomerase FKBP62-like</fullName>
    </submittedName>
</protein>
<gene>
    <name evidence="2" type="primary">LOC142172005</name>
</gene>
<organism evidence="1 2">
    <name type="scientific">Nicotiana tabacum</name>
    <name type="common">Common tobacco</name>
    <dbReference type="NCBI Taxonomy" id="4097"/>
    <lineage>
        <taxon>Eukaryota</taxon>
        <taxon>Viridiplantae</taxon>
        <taxon>Streptophyta</taxon>
        <taxon>Embryophyta</taxon>
        <taxon>Tracheophyta</taxon>
        <taxon>Spermatophyta</taxon>
        <taxon>Magnoliopsida</taxon>
        <taxon>eudicotyledons</taxon>
        <taxon>Gunneridae</taxon>
        <taxon>Pentapetalae</taxon>
        <taxon>asterids</taxon>
        <taxon>lamiids</taxon>
        <taxon>Solanales</taxon>
        <taxon>Solanaceae</taxon>
        <taxon>Nicotianoideae</taxon>
        <taxon>Nicotianeae</taxon>
        <taxon>Nicotiana</taxon>
    </lineage>
</organism>
<evidence type="ECO:0000313" key="2">
    <source>
        <dbReference type="RefSeq" id="XP_075091855.1"/>
    </source>
</evidence>
<reference evidence="1" key="1">
    <citation type="journal article" date="2014" name="Nat. Commun.">
        <title>The tobacco genome sequence and its comparison with those of tomato and potato.</title>
        <authorList>
            <person name="Sierro N."/>
            <person name="Battey J.N."/>
            <person name="Ouadi S."/>
            <person name="Bakaher N."/>
            <person name="Bovet L."/>
            <person name="Willig A."/>
            <person name="Goepfert S."/>
            <person name="Peitsch M.C."/>
            <person name="Ivanov N.V."/>
        </authorList>
    </citation>
    <scope>NUCLEOTIDE SEQUENCE [LARGE SCALE GENOMIC DNA]</scope>
</reference>
<reference evidence="2" key="2">
    <citation type="submission" date="2025-08" db="UniProtKB">
        <authorList>
            <consortium name="RefSeq"/>
        </authorList>
    </citation>
    <scope>IDENTIFICATION</scope>
    <source>
        <tissue evidence="2">Leaf</tissue>
    </source>
</reference>
<dbReference type="Proteomes" id="UP000790787">
    <property type="component" value="Chromosome 17"/>
</dbReference>
<keyword evidence="1" id="KW-1185">Reference proteome</keyword>
<accession>A0AC58T3S4</accession>
<sequence length="149" mass="16778">MVVDKLDEVELPVLFSHFCSVCSTVVKNIARGEKGQLTVMPQDSVGTKRKPTLSYRGAISPTAMSTEINFGLISWKTISDVKLTRMLQDGTNLIEEGHDDENGDEPFEFRRDDEQVIIGVDRVEMTRKVKLDIPILLIRLFLLSCPVKL</sequence>
<proteinExistence type="predicted"/>
<name>A0AC58T3S4_TOBAC</name>
<evidence type="ECO:0000313" key="1">
    <source>
        <dbReference type="Proteomes" id="UP000790787"/>
    </source>
</evidence>